<feature type="compositionally biased region" description="Acidic residues" evidence="9">
    <location>
        <begin position="15"/>
        <end position="24"/>
    </location>
</feature>
<evidence type="ECO:0000256" key="3">
    <source>
        <dbReference type="ARBA" id="ARBA00022448"/>
    </source>
</evidence>
<dbReference type="GO" id="GO:0005886">
    <property type="term" value="C:plasma membrane"/>
    <property type="evidence" value="ECO:0007669"/>
    <property type="project" value="TreeGrafter"/>
</dbReference>
<dbReference type="Proteomes" id="UP000076727">
    <property type="component" value="Unassembled WGS sequence"/>
</dbReference>
<feature type="transmembrane region" description="Helical" evidence="10">
    <location>
        <begin position="435"/>
        <end position="458"/>
    </location>
</feature>
<feature type="transmembrane region" description="Helical" evidence="10">
    <location>
        <begin position="176"/>
        <end position="196"/>
    </location>
</feature>
<evidence type="ECO:0000256" key="9">
    <source>
        <dbReference type="SAM" id="MobiDB-lite"/>
    </source>
</evidence>
<evidence type="ECO:0000256" key="8">
    <source>
        <dbReference type="ARBA" id="ARBA00023136"/>
    </source>
</evidence>
<reference evidence="12 13" key="1">
    <citation type="journal article" date="2016" name="Mol. Biol. Evol.">
        <title>Comparative Genomics of Early-Diverging Mushroom-Forming Fungi Provides Insights into the Origins of Lignocellulose Decay Capabilities.</title>
        <authorList>
            <person name="Nagy L.G."/>
            <person name="Riley R."/>
            <person name="Tritt A."/>
            <person name="Adam C."/>
            <person name="Daum C."/>
            <person name="Floudas D."/>
            <person name="Sun H."/>
            <person name="Yadav J.S."/>
            <person name="Pangilinan J."/>
            <person name="Larsson K.H."/>
            <person name="Matsuura K."/>
            <person name="Barry K."/>
            <person name="Labutti K."/>
            <person name="Kuo R."/>
            <person name="Ohm R.A."/>
            <person name="Bhattacharya S.S."/>
            <person name="Shirouzu T."/>
            <person name="Yoshinaga Y."/>
            <person name="Martin F.M."/>
            <person name="Grigoriev I.V."/>
            <person name="Hibbett D.S."/>
        </authorList>
    </citation>
    <scope>NUCLEOTIDE SEQUENCE [LARGE SCALE GENOMIC DNA]</scope>
    <source>
        <strain evidence="12 13">L-15889</strain>
    </source>
</reference>
<feature type="transmembrane region" description="Helical" evidence="10">
    <location>
        <begin position="294"/>
        <end position="319"/>
    </location>
</feature>
<keyword evidence="4 10" id="KW-0812">Transmembrane</keyword>
<gene>
    <name evidence="12" type="ORF">DAEQUDRAFT_720882</name>
</gene>
<feature type="domain" description="SLC41A/MgtE integral membrane" evidence="11">
    <location>
        <begin position="392"/>
        <end position="522"/>
    </location>
</feature>
<sequence>MPRQYSPQPSRTSSDDIELTDLEDVLVTPDPDHVHRHPYKQSSLIPEPEPSESDEDDDGLDQGDLALLGEGRGTNPRTPVRSNTVWSQVKSLVTETSPTLLITTLGLLFTGELLSTVSRWKELSRVDELIMIIPVVLNLKGNLEMNLSARLSTAANIGELDKPDTRRQIIIGNLTLLQVQAAVVSLSAACVAFVLGRITSQSTPAGAVPPVPSNTTVANATASVIHTAVLASLQPRKPRPTVPPSGKKISGPQEFIMVASAAMCSCALSGVFLGSFMCTLIVLCRRWGYDPDNVSPPIAGCMGDMLTLSILSVVSLLHVRIENTPLPLIFVISLCMIAVGLAISVRRNPQVRHLLTQGWWPLFAAMAISNGTGLLLDTFVSRYKGYALIAVVITGLPGSVGAIFVSRLSTALHAAAITILPRPTDKNKAHPSPRLVMTTLLAVGFPIQLVFIAFIYMFGWIHLPFVFVVLEVFFYLIAVAVSLVLARGITEFFWKWELDPDMYALPIHSALMDVVGQSLLVATFEIASLLGAKVRSMKP</sequence>
<evidence type="ECO:0000256" key="4">
    <source>
        <dbReference type="ARBA" id="ARBA00022692"/>
    </source>
</evidence>
<dbReference type="PANTHER" id="PTHR16228">
    <property type="entry name" value="DIVALENT CATION TRANSPORTER SOLUTE CARRIER FAMILY 41"/>
    <property type="match status" value="1"/>
</dbReference>
<evidence type="ECO:0000256" key="1">
    <source>
        <dbReference type="ARBA" id="ARBA00004141"/>
    </source>
</evidence>
<dbReference type="GO" id="GO:0008324">
    <property type="term" value="F:monoatomic cation transmembrane transporter activity"/>
    <property type="evidence" value="ECO:0007669"/>
    <property type="project" value="InterPro"/>
</dbReference>
<feature type="transmembrane region" description="Helical" evidence="10">
    <location>
        <begin position="386"/>
        <end position="405"/>
    </location>
</feature>
<keyword evidence="5" id="KW-0460">Magnesium</keyword>
<dbReference type="AlphaFoldDB" id="A0A165TVU9"/>
<feature type="compositionally biased region" description="Acidic residues" evidence="9">
    <location>
        <begin position="49"/>
        <end position="61"/>
    </location>
</feature>
<feature type="transmembrane region" description="Helical" evidence="10">
    <location>
        <begin position="465"/>
        <end position="490"/>
    </location>
</feature>
<dbReference type="PANTHER" id="PTHR16228:SF7">
    <property type="entry name" value="SLC41A_MGTE INTEGRAL MEMBRANE DOMAIN-CONTAINING PROTEIN"/>
    <property type="match status" value="1"/>
</dbReference>
<dbReference type="SUPFAM" id="SSF161093">
    <property type="entry name" value="MgtE membrane domain-like"/>
    <property type="match status" value="2"/>
</dbReference>
<dbReference type="InterPro" id="IPR006667">
    <property type="entry name" value="SLC41_membr_dom"/>
</dbReference>
<dbReference type="InterPro" id="IPR045349">
    <property type="entry name" value="SLC41A1-3"/>
</dbReference>
<keyword evidence="7" id="KW-0406">Ion transport</keyword>
<keyword evidence="13" id="KW-1185">Reference proteome</keyword>
<keyword evidence="3" id="KW-0813">Transport</keyword>
<keyword evidence="6 10" id="KW-1133">Transmembrane helix</keyword>
<dbReference type="EMBL" id="KV429034">
    <property type="protein sequence ID" value="KZT74030.1"/>
    <property type="molecule type" value="Genomic_DNA"/>
</dbReference>
<feature type="transmembrane region" description="Helical" evidence="10">
    <location>
        <begin position="255"/>
        <end position="282"/>
    </location>
</feature>
<evidence type="ECO:0000256" key="10">
    <source>
        <dbReference type="SAM" id="Phobius"/>
    </source>
</evidence>
<dbReference type="InterPro" id="IPR036739">
    <property type="entry name" value="SLC41_membr_dom_sf"/>
</dbReference>
<accession>A0A165TVU9</accession>
<evidence type="ECO:0000256" key="7">
    <source>
        <dbReference type="ARBA" id="ARBA00023065"/>
    </source>
</evidence>
<proteinExistence type="inferred from homology"/>
<evidence type="ECO:0000256" key="2">
    <source>
        <dbReference type="ARBA" id="ARBA00009749"/>
    </source>
</evidence>
<comment type="subcellular location">
    <subcellularLocation>
        <location evidence="1">Membrane</location>
        <topology evidence="1">Multi-pass membrane protein</topology>
    </subcellularLocation>
</comment>
<evidence type="ECO:0000256" key="6">
    <source>
        <dbReference type="ARBA" id="ARBA00022989"/>
    </source>
</evidence>
<name>A0A165TVU9_9APHY</name>
<comment type="similarity">
    <text evidence="2">Belongs to the SLC41A transporter family.</text>
</comment>
<feature type="transmembrane region" description="Helical" evidence="10">
    <location>
        <begin position="358"/>
        <end position="379"/>
    </location>
</feature>
<dbReference type="OrthoDB" id="666972at2759"/>
<evidence type="ECO:0000256" key="5">
    <source>
        <dbReference type="ARBA" id="ARBA00022842"/>
    </source>
</evidence>
<feature type="transmembrane region" description="Helical" evidence="10">
    <location>
        <begin position="510"/>
        <end position="532"/>
    </location>
</feature>
<feature type="region of interest" description="Disordered" evidence="9">
    <location>
        <begin position="1"/>
        <end position="82"/>
    </location>
</feature>
<feature type="transmembrane region" description="Helical" evidence="10">
    <location>
        <begin position="326"/>
        <end position="346"/>
    </location>
</feature>
<evidence type="ECO:0000313" key="12">
    <source>
        <dbReference type="EMBL" id="KZT74030.1"/>
    </source>
</evidence>
<protein>
    <recommendedName>
        <fullName evidence="11">SLC41A/MgtE integral membrane domain-containing protein</fullName>
    </recommendedName>
</protein>
<feature type="compositionally biased region" description="Polar residues" evidence="9">
    <location>
        <begin position="1"/>
        <end position="12"/>
    </location>
</feature>
<organism evidence="12 13">
    <name type="scientific">Daedalea quercina L-15889</name>
    <dbReference type="NCBI Taxonomy" id="1314783"/>
    <lineage>
        <taxon>Eukaryota</taxon>
        <taxon>Fungi</taxon>
        <taxon>Dikarya</taxon>
        <taxon>Basidiomycota</taxon>
        <taxon>Agaricomycotina</taxon>
        <taxon>Agaricomycetes</taxon>
        <taxon>Polyporales</taxon>
        <taxon>Fomitopsis</taxon>
    </lineage>
</organism>
<feature type="domain" description="SLC41A/MgtE integral membrane" evidence="11">
    <location>
        <begin position="133"/>
        <end position="313"/>
    </location>
</feature>
<dbReference type="Gene3D" id="1.10.357.20">
    <property type="entry name" value="SLC41 divalent cation transporters, integral membrane domain"/>
    <property type="match status" value="2"/>
</dbReference>
<evidence type="ECO:0000313" key="13">
    <source>
        <dbReference type="Proteomes" id="UP000076727"/>
    </source>
</evidence>
<evidence type="ECO:0000259" key="11">
    <source>
        <dbReference type="Pfam" id="PF01769"/>
    </source>
</evidence>
<dbReference type="Pfam" id="PF01769">
    <property type="entry name" value="MgtE"/>
    <property type="match status" value="2"/>
</dbReference>
<keyword evidence="8 10" id="KW-0472">Membrane</keyword>